<proteinExistence type="predicted"/>
<reference evidence="2 5" key="2">
    <citation type="submission" date="2017-09" db="EMBL/GenBank/DDBJ databases">
        <title>Extensive intraspecific genome diversity in a model arbuscular mycorrhizal fungus.</title>
        <authorList>
            <person name="Chen E.C."/>
            <person name="Morin E."/>
            <person name="Beaudet D."/>
            <person name="Noel J."/>
            <person name="Ndikumana S."/>
            <person name="Charron P."/>
            <person name="St-Onge C."/>
            <person name="Giorgi J."/>
            <person name="Grigoriev I.V."/>
            <person name="Roux C."/>
            <person name="Martin F.M."/>
            <person name="Corradi N."/>
        </authorList>
    </citation>
    <scope>NUCLEOTIDE SEQUENCE [LARGE SCALE GENOMIC DNA]</scope>
    <source>
        <strain evidence="2 5">A5</strain>
    </source>
</reference>
<organism evidence="2 5">
    <name type="scientific">Rhizophagus irregularis</name>
    <dbReference type="NCBI Taxonomy" id="588596"/>
    <lineage>
        <taxon>Eukaryota</taxon>
        <taxon>Fungi</taxon>
        <taxon>Fungi incertae sedis</taxon>
        <taxon>Mucoromycota</taxon>
        <taxon>Glomeromycotina</taxon>
        <taxon>Glomeromycetes</taxon>
        <taxon>Glomerales</taxon>
        <taxon>Glomeraceae</taxon>
        <taxon>Rhizophagus</taxon>
    </lineage>
</organism>
<reference evidence="2 5" key="1">
    <citation type="submission" date="2016-04" db="EMBL/GenBank/DDBJ databases">
        <title>Genome analyses suggest a sexual origin of heterokaryosis in a supposedly ancient asexual fungus.</title>
        <authorList>
            <person name="Ropars J."/>
            <person name="Sedzielewska K."/>
            <person name="Noel J."/>
            <person name="Charron P."/>
            <person name="Farinelli L."/>
            <person name="Marton T."/>
            <person name="Kruger M."/>
            <person name="Pelin A."/>
            <person name="Brachmann A."/>
            <person name="Corradi N."/>
        </authorList>
    </citation>
    <scope>NUCLEOTIDE SEQUENCE [LARGE SCALE GENOMIC DNA]</scope>
    <source>
        <strain evidence="2 5">A5</strain>
    </source>
</reference>
<comment type="caution">
    <text evidence="2">The sequence shown here is derived from an EMBL/GenBank/DDBJ whole genome shotgun (WGS) entry which is preliminary data.</text>
</comment>
<evidence type="ECO:0000313" key="5">
    <source>
        <dbReference type="Proteomes" id="UP000232722"/>
    </source>
</evidence>
<dbReference type="AlphaFoldDB" id="A0A2I1FKE0"/>
<reference evidence="3 4" key="4">
    <citation type="submission" date="2017-10" db="EMBL/GenBank/DDBJ databases">
        <title>Genome analyses suggest a sexual origin of heterokaryosis in a supposedly ancient asexual fungus.</title>
        <authorList>
            <person name="Corradi N."/>
            <person name="Sedzielewska K."/>
            <person name="Noel J."/>
            <person name="Charron P."/>
            <person name="Farinelli L."/>
            <person name="Marton T."/>
            <person name="Kruger M."/>
            <person name="Pelin A."/>
            <person name="Brachmann A."/>
            <person name="Corradi N."/>
        </authorList>
    </citation>
    <scope>NUCLEOTIDE SEQUENCE [LARGE SCALE GENOMIC DNA]</scope>
    <source>
        <strain evidence="3 4">A1</strain>
    </source>
</reference>
<reference evidence="3 4" key="3">
    <citation type="submission" date="2017-10" db="EMBL/GenBank/DDBJ databases">
        <title>Extensive intraspecific genome diversity in a model arbuscular mycorrhizal fungus.</title>
        <authorList>
            <person name="Chen E.C.H."/>
            <person name="Morin E."/>
            <person name="Baudet D."/>
            <person name="Noel J."/>
            <person name="Ndikumana S."/>
            <person name="Charron P."/>
            <person name="St-Onge C."/>
            <person name="Giorgi J."/>
            <person name="Grigoriev I.V."/>
            <person name="Roux C."/>
            <person name="Martin F.M."/>
            <person name="Corradi N."/>
        </authorList>
    </citation>
    <scope>NUCLEOTIDE SEQUENCE [LARGE SCALE GENOMIC DNA]</scope>
    <source>
        <strain evidence="3 4">A1</strain>
    </source>
</reference>
<feature type="region of interest" description="Disordered" evidence="1">
    <location>
        <begin position="50"/>
        <end position="69"/>
    </location>
</feature>
<evidence type="ECO:0000313" key="2">
    <source>
        <dbReference type="EMBL" id="PKB95676.1"/>
    </source>
</evidence>
<sequence>MLNFCKDIFDEYLQVMTCKAKKINKLFSYEYDPVILKKINAESMAITSAYDSNSDDSEINESNSDTNKSDSDIYFKFNNFDSNNEYNYKLHEKLQLCMKK</sequence>
<dbReference type="EMBL" id="LLXH01000020">
    <property type="protein sequence ID" value="PKC75615.1"/>
    <property type="molecule type" value="Genomic_DNA"/>
</dbReference>
<dbReference type="Proteomes" id="UP000232722">
    <property type="component" value="Unassembled WGS sequence"/>
</dbReference>
<gene>
    <name evidence="3" type="ORF">RhiirA1_448668</name>
    <name evidence="2" type="ORF">RhiirA5_436265</name>
</gene>
<name>A0A2I1FKE0_9GLOM</name>
<dbReference type="OrthoDB" id="2447460at2759"/>
<evidence type="ECO:0000313" key="3">
    <source>
        <dbReference type="EMBL" id="PKC75615.1"/>
    </source>
</evidence>
<dbReference type="EMBL" id="LLXJ01004558">
    <property type="protein sequence ID" value="PKB95676.1"/>
    <property type="molecule type" value="Genomic_DNA"/>
</dbReference>
<dbReference type="Proteomes" id="UP000232688">
    <property type="component" value="Unassembled WGS sequence"/>
</dbReference>
<accession>A0A2I1FKE0</accession>
<dbReference type="VEuPathDB" id="FungiDB:RhiirA1_448668"/>
<evidence type="ECO:0000256" key="1">
    <source>
        <dbReference type="SAM" id="MobiDB-lite"/>
    </source>
</evidence>
<protein>
    <submittedName>
        <fullName evidence="2">Uncharacterized protein</fullName>
    </submittedName>
</protein>
<evidence type="ECO:0000313" key="4">
    <source>
        <dbReference type="Proteomes" id="UP000232688"/>
    </source>
</evidence>